<dbReference type="SMART" id="SM00487">
    <property type="entry name" value="DEXDc"/>
    <property type="match status" value="1"/>
</dbReference>
<protein>
    <submittedName>
        <fullName evidence="9">ATP-dependent helicase, putative</fullName>
    </submittedName>
</protein>
<dbReference type="InterPro" id="IPR000330">
    <property type="entry name" value="SNF2_N"/>
</dbReference>
<dbReference type="InterPro" id="IPR027417">
    <property type="entry name" value="P-loop_NTPase"/>
</dbReference>
<evidence type="ECO:0000259" key="8">
    <source>
        <dbReference type="SMART" id="SM00487"/>
    </source>
</evidence>
<name>B9SWF5_RICCO</name>
<dbReference type="FunCoup" id="B9SWF5">
    <property type="interactions" value="1048"/>
</dbReference>
<feature type="region of interest" description="Disordered" evidence="7">
    <location>
        <begin position="48"/>
        <end position="68"/>
    </location>
</feature>
<gene>
    <name evidence="9" type="ORF">RCOM_0292830</name>
</gene>
<keyword evidence="10" id="KW-1185">Reference proteome</keyword>
<keyword evidence="2" id="KW-0547">Nucleotide-binding</keyword>
<dbReference type="GO" id="GO:0004386">
    <property type="term" value="F:helicase activity"/>
    <property type="evidence" value="ECO:0007669"/>
    <property type="project" value="UniProtKB-KW"/>
</dbReference>
<keyword evidence="5" id="KW-0067">ATP-binding</keyword>
<dbReference type="Proteomes" id="UP000008311">
    <property type="component" value="Unassembled WGS sequence"/>
</dbReference>
<sequence>MHYVEKKRLANQKTTSVPQCDVINLEDDPPQSHVIAADIPVIILDSDEEDNGYQKPSHMYSKNSSSEPAHKLSVTVSAVKDCHEVRASWDETRSAPANNDFLVDKRKNTDTKNDAQVKDTEKVKASRDFVGGSLAECNIHANESPYPGMKTDVQVGDSENVKNSASVIVDLLGKCKIQVDSNSYACMDNDIVIKEDSHQDDIEDDGLVTIDTDVNNFENDRSQGHVTAADIQVIIINSDEEDSGYQRHSYLYENGTLSGPAHKLPVKDLTVTDCQGVKDPKDEARHSPANYCFQVNKNEYTDTKNDIQVEDNENVKASKCDVGGSLAECNIRVDEIPHSGMESIVQVRNSKKVKDPCDVIGDSHGKCSIFADVNSYTSMKSTAAIKKENHQIGVEDDAIVENETENDIQIKDNKRDKASRITIGNSPTKCSTQVLYATMENHMVIKEDIHQINAKDNGLAKIDTEGDIQDMDSKEFKASRDTVEGSLDKCNIQVDKRPYAVMKISMAIKEDSQHISVEDNVLSKIDTEDDIQDTVGKRVKALSIKVDDSMYTDMENAMAIEEDNRQIDVEDDGLADIWKEMKFAIEYSKDFAVDPATYGCLEEDAEACDHSFVLKDDLGYVCRICGIIQRSIDTIFEFQYAKKRNMRTYAYEPKYTIGKEPIGGIPVGINSPDLMVTEIAAHPRHKKEMKPHQVEGFNFLCSNLVGDNPGGCILAHAPGSGKTFMIITFIQSFLAKYPNARPMVVLPKGILATWKKEFEKWQVENIPLHDFYTLKAENRSQQLDVLKRWVKERSILFLGYKQLSTIVCDSSKVAAECQDILLKVTLREMRRLMYFNPSQKFKPLFLKLKASRMIINRIMGRVQISRVRKHLKHGGDSAFFDSVEYTLQKDEDFKRKKAVIQDLRQMTSKVLHYYKGDFLDQFPGLVDFTVVLNLSARQKDEVQKLRKLDKFKRISLGSAVYMHPRLKDFSQVCFATREKGSNIDDRTIDALLGNLDVREGVKTKFFLNILRLCESAGEKLLVFSQYILPLKLLERLSAKVKGWSLGKELFMITGDSNTEQREICMEHFNDSPSAKVFFGSIKACGEGISLEDYLTCSRKELISKMWFEWNEHCGDQDFEVKTTDVNECGDMFFESPGLREDLNVLYKRKRRQRGTLK</sequence>
<dbReference type="Gene3D" id="3.40.50.10810">
    <property type="entry name" value="Tandem AAA-ATPase domain"/>
    <property type="match status" value="1"/>
</dbReference>
<evidence type="ECO:0000256" key="7">
    <source>
        <dbReference type="SAM" id="MobiDB-lite"/>
    </source>
</evidence>
<dbReference type="PANTHER" id="PTHR45821:SF1">
    <property type="entry name" value="ATP-DEPENDENT HELICASE FAMILY PROTEIN-RELATED"/>
    <property type="match status" value="1"/>
</dbReference>
<accession>B9SWF5</accession>
<evidence type="ECO:0000256" key="3">
    <source>
        <dbReference type="ARBA" id="ARBA00022801"/>
    </source>
</evidence>
<dbReference type="GO" id="GO:0016787">
    <property type="term" value="F:hydrolase activity"/>
    <property type="evidence" value="ECO:0007669"/>
    <property type="project" value="UniProtKB-KW"/>
</dbReference>
<evidence type="ECO:0000256" key="4">
    <source>
        <dbReference type="ARBA" id="ARBA00022806"/>
    </source>
</evidence>
<dbReference type="GO" id="GO:0005524">
    <property type="term" value="F:ATP binding"/>
    <property type="evidence" value="ECO:0007669"/>
    <property type="project" value="UniProtKB-KW"/>
</dbReference>
<dbReference type="InterPro" id="IPR049730">
    <property type="entry name" value="SNF2/RAD54-like_C"/>
</dbReference>
<evidence type="ECO:0000256" key="1">
    <source>
        <dbReference type="ARBA" id="ARBA00004123"/>
    </source>
</evidence>
<feature type="domain" description="Helicase ATP-binding" evidence="8">
    <location>
        <begin position="685"/>
        <end position="865"/>
    </location>
</feature>
<dbReference type="InterPro" id="IPR038718">
    <property type="entry name" value="SNF2-like_sf"/>
</dbReference>
<evidence type="ECO:0000313" key="9">
    <source>
        <dbReference type="EMBL" id="EEF32040.1"/>
    </source>
</evidence>
<dbReference type="InterPro" id="IPR014001">
    <property type="entry name" value="Helicase_ATP-bd"/>
</dbReference>
<dbReference type="InParanoid" id="B9SWF5"/>
<keyword evidence="3" id="KW-0378">Hydrolase</keyword>
<dbReference type="GO" id="GO:0080188">
    <property type="term" value="P:gene silencing by siRNA-directed DNA methylation"/>
    <property type="evidence" value="ECO:0007669"/>
    <property type="project" value="InterPro"/>
</dbReference>
<evidence type="ECO:0000313" key="10">
    <source>
        <dbReference type="Proteomes" id="UP000008311"/>
    </source>
</evidence>
<proteinExistence type="predicted"/>
<keyword evidence="4 9" id="KW-0347">Helicase</keyword>
<evidence type="ECO:0000256" key="6">
    <source>
        <dbReference type="ARBA" id="ARBA00023242"/>
    </source>
</evidence>
<dbReference type="Pfam" id="PF00176">
    <property type="entry name" value="SNF2-rel_dom"/>
    <property type="match status" value="1"/>
</dbReference>
<dbReference type="AlphaFoldDB" id="B9SWF5"/>
<reference evidence="10" key="1">
    <citation type="journal article" date="2010" name="Nat. Biotechnol.">
        <title>Draft genome sequence of the oilseed species Ricinus communis.</title>
        <authorList>
            <person name="Chan A.P."/>
            <person name="Crabtree J."/>
            <person name="Zhao Q."/>
            <person name="Lorenzi H."/>
            <person name="Orvis J."/>
            <person name="Puiu D."/>
            <person name="Melake-Berhan A."/>
            <person name="Jones K.M."/>
            <person name="Redman J."/>
            <person name="Chen G."/>
            <person name="Cahoon E.B."/>
            <person name="Gedil M."/>
            <person name="Stanke M."/>
            <person name="Haas B.J."/>
            <person name="Wortman J.R."/>
            <person name="Fraser-Liggett C.M."/>
            <person name="Ravel J."/>
            <person name="Rabinowicz P.D."/>
        </authorList>
    </citation>
    <scope>NUCLEOTIDE SEQUENCE [LARGE SCALE GENOMIC DNA]</scope>
    <source>
        <strain evidence="10">cv. Hale</strain>
    </source>
</reference>
<dbReference type="InterPro" id="IPR044567">
    <property type="entry name" value="CLSY/DRD1"/>
</dbReference>
<dbReference type="EMBL" id="EQ974198">
    <property type="protein sequence ID" value="EEF32040.1"/>
    <property type="molecule type" value="Genomic_DNA"/>
</dbReference>
<dbReference type="PANTHER" id="PTHR45821">
    <property type="entry name" value="SNF2 DOMAIN-CONTAINING PROTEIN CLASSY 2-RELATED"/>
    <property type="match status" value="1"/>
</dbReference>
<dbReference type="SUPFAM" id="SSF52540">
    <property type="entry name" value="P-loop containing nucleoside triphosphate hydrolases"/>
    <property type="match status" value="2"/>
</dbReference>
<evidence type="ECO:0000256" key="5">
    <source>
        <dbReference type="ARBA" id="ARBA00022840"/>
    </source>
</evidence>
<dbReference type="Gene3D" id="3.40.50.300">
    <property type="entry name" value="P-loop containing nucleotide triphosphate hydrolases"/>
    <property type="match status" value="1"/>
</dbReference>
<dbReference type="GO" id="GO:0005634">
    <property type="term" value="C:nucleus"/>
    <property type="evidence" value="ECO:0007669"/>
    <property type="project" value="UniProtKB-SubCell"/>
</dbReference>
<evidence type="ECO:0000256" key="2">
    <source>
        <dbReference type="ARBA" id="ARBA00022741"/>
    </source>
</evidence>
<keyword evidence="6" id="KW-0539">Nucleus</keyword>
<organism evidence="9 10">
    <name type="scientific">Ricinus communis</name>
    <name type="common">Castor bean</name>
    <dbReference type="NCBI Taxonomy" id="3988"/>
    <lineage>
        <taxon>Eukaryota</taxon>
        <taxon>Viridiplantae</taxon>
        <taxon>Streptophyta</taxon>
        <taxon>Embryophyta</taxon>
        <taxon>Tracheophyta</taxon>
        <taxon>Spermatophyta</taxon>
        <taxon>Magnoliopsida</taxon>
        <taxon>eudicotyledons</taxon>
        <taxon>Gunneridae</taxon>
        <taxon>Pentapetalae</taxon>
        <taxon>rosids</taxon>
        <taxon>fabids</taxon>
        <taxon>Malpighiales</taxon>
        <taxon>Euphorbiaceae</taxon>
        <taxon>Acalyphoideae</taxon>
        <taxon>Acalypheae</taxon>
        <taxon>Ricinus</taxon>
    </lineage>
</organism>
<dbReference type="STRING" id="3988.B9SWF5"/>
<comment type="subcellular location">
    <subcellularLocation>
        <location evidence="1">Nucleus</location>
    </subcellularLocation>
</comment>
<dbReference type="CDD" id="cd18793">
    <property type="entry name" value="SF2_C_SNF"/>
    <property type="match status" value="1"/>
</dbReference>
<dbReference type="eggNOG" id="KOG0390">
    <property type="taxonomic scope" value="Eukaryota"/>
</dbReference>